<dbReference type="InterPro" id="IPR007298">
    <property type="entry name" value="Cu-R_lipoprotein_NlpE"/>
</dbReference>
<accession>A0ABS7TBR6</accession>
<gene>
    <name evidence="2" type="ORF">K7B09_03040</name>
</gene>
<evidence type="ECO:0000313" key="3">
    <source>
        <dbReference type="Proteomes" id="UP001430290"/>
    </source>
</evidence>
<organism evidence="2 3">
    <name type="scientific">Thermomonas beijingensis</name>
    <dbReference type="NCBI Taxonomy" id="2872701"/>
    <lineage>
        <taxon>Bacteria</taxon>
        <taxon>Pseudomonadati</taxon>
        <taxon>Pseudomonadota</taxon>
        <taxon>Gammaproteobacteria</taxon>
        <taxon>Lysobacterales</taxon>
        <taxon>Lysobacteraceae</taxon>
        <taxon>Thermomonas</taxon>
    </lineage>
</organism>
<protein>
    <submittedName>
        <fullName evidence="2">Copper resistance protein NlpE</fullName>
    </submittedName>
</protein>
<dbReference type="Gene3D" id="2.40.128.640">
    <property type="match status" value="1"/>
</dbReference>
<evidence type="ECO:0000313" key="2">
    <source>
        <dbReference type="EMBL" id="MBZ4185301.1"/>
    </source>
</evidence>
<feature type="chain" id="PRO_5046898822" evidence="1">
    <location>
        <begin position="28"/>
        <end position="144"/>
    </location>
</feature>
<name>A0ABS7TBR6_9GAMM</name>
<keyword evidence="1" id="KW-0732">Signal</keyword>
<sequence>MKSFAIVSAMLTAITLTACKPQTPAPAAPVSTATAPAAQAPATITGTFSGTLPCADCAGIDSTLVLTADGKYHLTDAYQDKDHSSFVSEGEYSLESSGKTLHLRPSNKDEYDGYYAIVSPTQLTMLDREGKAIEGQLNHTLTRK</sequence>
<dbReference type="Proteomes" id="UP001430290">
    <property type="component" value="Unassembled WGS sequence"/>
</dbReference>
<dbReference type="PROSITE" id="PS51257">
    <property type="entry name" value="PROKAR_LIPOPROTEIN"/>
    <property type="match status" value="1"/>
</dbReference>
<proteinExistence type="predicted"/>
<feature type="signal peptide" evidence="1">
    <location>
        <begin position="1"/>
        <end position="27"/>
    </location>
</feature>
<keyword evidence="3" id="KW-1185">Reference proteome</keyword>
<dbReference type="RefSeq" id="WP_223626642.1">
    <property type="nucleotide sequence ID" value="NZ_JAIQDJ010000001.1"/>
</dbReference>
<dbReference type="EMBL" id="JAIQDJ010000001">
    <property type="protein sequence ID" value="MBZ4185301.1"/>
    <property type="molecule type" value="Genomic_DNA"/>
</dbReference>
<comment type="caution">
    <text evidence="2">The sequence shown here is derived from an EMBL/GenBank/DDBJ whole genome shotgun (WGS) entry which is preliminary data.</text>
</comment>
<dbReference type="Pfam" id="PF04170">
    <property type="entry name" value="NlpE"/>
    <property type="match status" value="1"/>
</dbReference>
<reference evidence="2" key="1">
    <citation type="submission" date="2021-09" db="EMBL/GenBank/DDBJ databases">
        <authorList>
            <person name="Wu T."/>
            <person name="Guo S.Z."/>
        </authorList>
    </citation>
    <scope>NUCLEOTIDE SEQUENCE</scope>
    <source>
        <strain evidence="2">RSS-23</strain>
    </source>
</reference>
<evidence type="ECO:0000256" key="1">
    <source>
        <dbReference type="SAM" id="SignalP"/>
    </source>
</evidence>